<keyword evidence="3" id="KW-1185">Reference proteome</keyword>
<feature type="region of interest" description="Disordered" evidence="1">
    <location>
        <begin position="115"/>
        <end position="135"/>
    </location>
</feature>
<evidence type="ECO:0000313" key="2">
    <source>
        <dbReference type="EMBL" id="RZU60700.1"/>
    </source>
</evidence>
<accession>A0A4Q8A9F5</accession>
<evidence type="ECO:0000256" key="1">
    <source>
        <dbReference type="SAM" id="MobiDB-lite"/>
    </source>
</evidence>
<name>A0A4Q8A9F5_9MICC</name>
<sequence length="135" mass="14850">MDWEARWEGRASAEMDGLRAHDPVAEADEQRLLIGLSLRVAEHLGSGYSVEVDAPRRPGRAILRRRKVLLVADGPGTPAVVAAFEALEAEAADDLYPRWRPGVGSKSRLYAYAPLSGETFDPSGGRRRRQRDDAP</sequence>
<comment type="caution">
    <text evidence="2">The sequence shown here is derived from an EMBL/GenBank/DDBJ whole genome shotgun (WGS) entry which is preliminary data.</text>
</comment>
<dbReference type="AlphaFoldDB" id="A0A4Q8A9F5"/>
<dbReference type="EMBL" id="SHLA01000001">
    <property type="protein sequence ID" value="RZU60700.1"/>
    <property type="molecule type" value="Genomic_DNA"/>
</dbReference>
<evidence type="ECO:0000313" key="3">
    <source>
        <dbReference type="Proteomes" id="UP000292685"/>
    </source>
</evidence>
<proteinExistence type="predicted"/>
<dbReference type="Proteomes" id="UP000292685">
    <property type="component" value="Unassembled WGS sequence"/>
</dbReference>
<protein>
    <submittedName>
        <fullName evidence="2">Uncharacterized protein</fullName>
    </submittedName>
</protein>
<reference evidence="2 3" key="1">
    <citation type="submission" date="2019-02" db="EMBL/GenBank/DDBJ databases">
        <title>Sequencing the genomes of 1000 actinobacteria strains.</title>
        <authorList>
            <person name="Klenk H.-P."/>
        </authorList>
    </citation>
    <scope>NUCLEOTIDE SEQUENCE [LARGE SCALE GENOMIC DNA]</scope>
    <source>
        <strain evidence="2 3">DSM 17364</strain>
    </source>
</reference>
<gene>
    <name evidence="2" type="ORF">EV380_0245</name>
</gene>
<organism evidence="2 3">
    <name type="scientific">Zhihengliuella halotolerans</name>
    <dbReference type="NCBI Taxonomy" id="370736"/>
    <lineage>
        <taxon>Bacteria</taxon>
        <taxon>Bacillati</taxon>
        <taxon>Actinomycetota</taxon>
        <taxon>Actinomycetes</taxon>
        <taxon>Micrococcales</taxon>
        <taxon>Micrococcaceae</taxon>
        <taxon>Zhihengliuella</taxon>
    </lineage>
</organism>